<comment type="similarity">
    <text evidence="1">Belongs to the protein kinase superfamily. RIO-type Ser/Thr kinase family.</text>
</comment>
<feature type="region of interest" description="Disordered" evidence="12">
    <location>
        <begin position="48"/>
        <end position="72"/>
    </location>
</feature>
<comment type="caution">
    <text evidence="14">The sequence shown here is derived from an EMBL/GenBank/DDBJ whole genome shotgun (WGS) entry which is preliminary data.</text>
</comment>
<feature type="domain" description="RIO kinase" evidence="13">
    <location>
        <begin position="59"/>
        <end position="312"/>
    </location>
</feature>
<evidence type="ECO:0000256" key="2">
    <source>
        <dbReference type="ARBA" id="ARBA00012513"/>
    </source>
</evidence>
<reference evidence="14 15" key="1">
    <citation type="submission" date="2020-04" db="EMBL/GenBank/DDBJ databases">
        <title>Knoellia sp. isolate from air conditioner.</title>
        <authorList>
            <person name="Chea S."/>
            <person name="Kim D.-U."/>
        </authorList>
    </citation>
    <scope>NUCLEOTIDE SEQUENCE [LARGE SCALE GENOMIC DNA]</scope>
    <source>
        <strain evidence="14 15">DB2414S</strain>
    </source>
</reference>
<keyword evidence="15" id="KW-1185">Reference proteome</keyword>
<dbReference type="InterPro" id="IPR000687">
    <property type="entry name" value="RIO_kinase"/>
</dbReference>
<dbReference type="GO" id="GO:0005524">
    <property type="term" value="F:ATP binding"/>
    <property type="evidence" value="ECO:0007669"/>
    <property type="project" value="UniProtKB-KW"/>
</dbReference>
<proteinExistence type="inferred from homology"/>
<evidence type="ECO:0000256" key="12">
    <source>
        <dbReference type="SAM" id="MobiDB-lite"/>
    </source>
</evidence>
<evidence type="ECO:0000256" key="8">
    <source>
        <dbReference type="ARBA" id="ARBA00022840"/>
    </source>
</evidence>
<dbReference type="InterPro" id="IPR018934">
    <property type="entry name" value="RIO_dom"/>
</dbReference>
<protein>
    <recommendedName>
        <fullName evidence="2">non-specific serine/threonine protein kinase</fullName>
        <ecNumber evidence="2">2.7.11.1</ecNumber>
    </recommendedName>
</protein>
<keyword evidence="9" id="KW-0460">Magnesium</keyword>
<dbReference type="InterPro" id="IPR011009">
    <property type="entry name" value="Kinase-like_dom_sf"/>
</dbReference>
<dbReference type="InterPro" id="IPR051272">
    <property type="entry name" value="RIO-type_Ser/Thr_kinase"/>
</dbReference>
<evidence type="ECO:0000313" key="15">
    <source>
        <dbReference type="Proteomes" id="UP000588586"/>
    </source>
</evidence>
<keyword evidence="5" id="KW-0479">Metal-binding</keyword>
<accession>A0A849HER1</accession>
<dbReference type="SMART" id="SM00090">
    <property type="entry name" value="RIO"/>
    <property type="match status" value="1"/>
</dbReference>
<evidence type="ECO:0000256" key="5">
    <source>
        <dbReference type="ARBA" id="ARBA00022723"/>
    </source>
</evidence>
<evidence type="ECO:0000256" key="4">
    <source>
        <dbReference type="ARBA" id="ARBA00022679"/>
    </source>
</evidence>
<evidence type="ECO:0000256" key="1">
    <source>
        <dbReference type="ARBA" id="ARBA00009196"/>
    </source>
</evidence>
<dbReference type="Gene3D" id="3.30.200.20">
    <property type="entry name" value="Phosphorylase Kinase, domain 1"/>
    <property type="match status" value="1"/>
</dbReference>
<gene>
    <name evidence="14" type="ORF">HJG52_07690</name>
</gene>
<evidence type="ECO:0000256" key="7">
    <source>
        <dbReference type="ARBA" id="ARBA00022777"/>
    </source>
</evidence>
<dbReference type="EC" id="2.7.11.1" evidence="2"/>
<feature type="region of interest" description="Disordered" evidence="12">
    <location>
        <begin position="1"/>
        <end position="24"/>
    </location>
</feature>
<evidence type="ECO:0000256" key="6">
    <source>
        <dbReference type="ARBA" id="ARBA00022741"/>
    </source>
</evidence>
<dbReference type="SUPFAM" id="SSF56112">
    <property type="entry name" value="Protein kinase-like (PK-like)"/>
    <property type="match status" value="1"/>
</dbReference>
<name>A0A849HER1_9MICO</name>
<dbReference type="Proteomes" id="UP000588586">
    <property type="component" value="Unassembled WGS sequence"/>
</dbReference>
<dbReference type="Gene3D" id="1.10.510.10">
    <property type="entry name" value="Transferase(Phosphotransferase) domain 1"/>
    <property type="match status" value="1"/>
</dbReference>
<keyword evidence="6" id="KW-0547">Nucleotide-binding</keyword>
<dbReference type="GO" id="GO:0004674">
    <property type="term" value="F:protein serine/threonine kinase activity"/>
    <property type="evidence" value="ECO:0007669"/>
    <property type="project" value="UniProtKB-KW"/>
</dbReference>
<comment type="catalytic activity">
    <reaction evidence="11">
        <text>L-seryl-[protein] + ATP = O-phospho-L-seryl-[protein] + ADP + H(+)</text>
        <dbReference type="Rhea" id="RHEA:17989"/>
        <dbReference type="Rhea" id="RHEA-COMP:9863"/>
        <dbReference type="Rhea" id="RHEA-COMP:11604"/>
        <dbReference type="ChEBI" id="CHEBI:15378"/>
        <dbReference type="ChEBI" id="CHEBI:29999"/>
        <dbReference type="ChEBI" id="CHEBI:30616"/>
        <dbReference type="ChEBI" id="CHEBI:83421"/>
        <dbReference type="ChEBI" id="CHEBI:456216"/>
        <dbReference type="EC" id="2.7.11.1"/>
    </reaction>
</comment>
<organism evidence="14 15">
    <name type="scientific">Knoellia koreensis</name>
    <dbReference type="NCBI Taxonomy" id="2730921"/>
    <lineage>
        <taxon>Bacteria</taxon>
        <taxon>Bacillati</taxon>
        <taxon>Actinomycetota</taxon>
        <taxon>Actinomycetes</taxon>
        <taxon>Micrococcales</taxon>
        <taxon>Intrasporangiaceae</taxon>
        <taxon>Knoellia</taxon>
    </lineage>
</organism>
<dbReference type="Pfam" id="PF01163">
    <property type="entry name" value="RIO1"/>
    <property type="match status" value="1"/>
</dbReference>
<evidence type="ECO:0000313" key="14">
    <source>
        <dbReference type="EMBL" id="NNM45888.1"/>
    </source>
</evidence>
<evidence type="ECO:0000256" key="9">
    <source>
        <dbReference type="ARBA" id="ARBA00022842"/>
    </source>
</evidence>
<keyword evidence="4 14" id="KW-0808">Transferase</keyword>
<comment type="catalytic activity">
    <reaction evidence="10">
        <text>L-threonyl-[protein] + ATP = O-phospho-L-threonyl-[protein] + ADP + H(+)</text>
        <dbReference type="Rhea" id="RHEA:46608"/>
        <dbReference type="Rhea" id="RHEA-COMP:11060"/>
        <dbReference type="Rhea" id="RHEA-COMP:11605"/>
        <dbReference type="ChEBI" id="CHEBI:15378"/>
        <dbReference type="ChEBI" id="CHEBI:30013"/>
        <dbReference type="ChEBI" id="CHEBI:30616"/>
        <dbReference type="ChEBI" id="CHEBI:61977"/>
        <dbReference type="ChEBI" id="CHEBI:456216"/>
        <dbReference type="EC" id="2.7.11.1"/>
    </reaction>
</comment>
<evidence type="ECO:0000256" key="11">
    <source>
        <dbReference type="ARBA" id="ARBA00048679"/>
    </source>
</evidence>
<dbReference type="PANTHER" id="PTHR45723">
    <property type="entry name" value="SERINE/THREONINE-PROTEIN KINASE RIO1"/>
    <property type="match status" value="1"/>
</dbReference>
<dbReference type="GO" id="GO:0046872">
    <property type="term" value="F:metal ion binding"/>
    <property type="evidence" value="ECO:0007669"/>
    <property type="project" value="UniProtKB-KW"/>
</dbReference>
<evidence type="ECO:0000259" key="13">
    <source>
        <dbReference type="SMART" id="SM00090"/>
    </source>
</evidence>
<keyword evidence="7" id="KW-0418">Kinase</keyword>
<keyword evidence="8" id="KW-0067">ATP-binding</keyword>
<dbReference type="AlphaFoldDB" id="A0A849HER1"/>
<evidence type="ECO:0000256" key="10">
    <source>
        <dbReference type="ARBA" id="ARBA00047899"/>
    </source>
</evidence>
<keyword evidence="3" id="KW-0723">Serine/threonine-protein kinase</keyword>
<sequence>MTGHRGTHRAATAPRRATCPRRSRAAFAPTPFSRWSHPLHAFGESPEFSFDSLPDAPPEGERWSSWDGATHGPKPRPEWVITALAAVEEDLGVLKTGKEADVHIVRRWVPDGTTKPALDTWMAAKRYRTSERRMFHRDAGYQEGRRVRRSREMRAMARRTEFGRELLSGQWAFAEFEALGTLWDMGIPVPYPVQLNDREMLMEFIGRDGEAAPRLAQTRPDRDLLVELFEQLRAAMTALAQRGWTHGDLSPYNVLLDGERLVLIDWPQIVDIIGNPRGFEFLERDVTNMTRWFTARGLEVDEGELLGDLVAEATSRW</sequence>
<evidence type="ECO:0000256" key="3">
    <source>
        <dbReference type="ARBA" id="ARBA00022527"/>
    </source>
</evidence>
<dbReference type="EMBL" id="JABEPQ010000001">
    <property type="protein sequence ID" value="NNM45888.1"/>
    <property type="molecule type" value="Genomic_DNA"/>
</dbReference>